<evidence type="ECO:0000313" key="2">
    <source>
        <dbReference type="EMBL" id="KCW64848.1"/>
    </source>
</evidence>
<dbReference type="EMBL" id="KK198759">
    <property type="protein sequence ID" value="KCW64848.1"/>
    <property type="molecule type" value="Genomic_DNA"/>
</dbReference>
<organism evidence="2">
    <name type="scientific">Eucalyptus grandis</name>
    <name type="common">Flooded gum</name>
    <dbReference type="NCBI Taxonomy" id="71139"/>
    <lineage>
        <taxon>Eukaryota</taxon>
        <taxon>Viridiplantae</taxon>
        <taxon>Streptophyta</taxon>
        <taxon>Embryophyta</taxon>
        <taxon>Tracheophyta</taxon>
        <taxon>Spermatophyta</taxon>
        <taxon>Magnoliopsida</taxon>
        <taxon>eudicotyledons</taxon>
        <taxon>Gunneridae</taxon>
        <taxon>Pentapetalae</taxon>
        <taxon>rosids</taxon>
        <taxon>malvids</taxon>
        <taxon>Myrtales</taxon>
        <taxon>Myrtaceae</taxon>
        <taxon>Myrtoideae</taxon>
        <taxon>Eucalypteae</taxon>
        <taxon>Eucalyptus</taxon>
    </lineage>
</organism>
<dbReference type="Gramene" id="KCW64848">
    <property type="protein sequence ID" value="KCW64848"/>
    <property type="gene ID" value="EUGRSUZ_G02418"/>
</dbReference>
<feature type="transmembrane region" description="Helical" evidence="1">
    <location>
        <begin position="12"/>
        <end position="35"/>
    </location>
</feature>
<evidence type="ECO:0000256" key="1">
    <source>
        <dbReference type="SAM" id="Phobius"/>
    </source>
</evidence>
<dbReference type="PANTHER" id="PTHR33333">
    <property type="entry name" value="ERYTHROCYTE MEMBRANE PROTEIN 1-LIKE"/>
    <property type="match status" value="1"/>
</dbReference>
<reference evidence="2" key="1">
    <citation type="submission" date="2013-07" db="EMBL/GenBank/DDBJ databases">
        <title>The genome of Eucalyptus grandis.</title>
        <authorList>
            <person name="Schmutz J."/>
            <person name="Hayes R."/>
            <person name="Myburg A."/>
            <person name="Tuskan G."/>
            <person name="Grattapaglia D."/>
            <person name="Rokhsar D.S."/>
        </authorList>
    </citation>
    <scope>NUCLEOTIDE SEQUENCE</scope>
    <source>
        <tissue evidence="2">Leaf extractions</tissue>
    </source>
</reference>
<dbReference type="AlphaFoldDB" id="A0A059BFF1"/>
<protein>
    <submittedName>
        <fullName evidence="2">Uncharacterized protein</fullName>
    </submittedName>
</protein>
<accession>A0A059BFF1</accession>
<sequence>MGGSESESSGAITAAGVIAGLAILALGMGVARLIFSGRRTMKAPGMDTRIFRDDFAKNPASYFRNLRKK</sequence>
<proteinExistence type="predicted"/>
<keyword evidence="1" id="KW-0472">Membrane</keyword>
<keyword evidence="1" id="KW-1133">Transmembrane helix</keyword>
<name>A0A059BFF1_EUCGR</name>
<dbReference type="PANTHER" id="PTHR33333:SF32">
    <property type="entry name" value="PSAD1"/>
    <property type="match status" value="1"/>
</dbReference>
<dbReference type="InterPro" id="IPR039926">
    <property type="entry name" value="Egg_app_1"/>
</dbReference>
<keyword evidence="1" id="KW-0812">Transmembrane</keyword>
<dbReference type="InParanoid" id="A0A059BFF1"/>
<gene>
    <name evidence="2" type="ORF">EUGRSUZ_G02418</name>
</gene>